<dbReference type="Proteomes" id="UP000632849">
    <property type="component" value="Unassembled WGS sequence"/>
</dbReference>
<reference evidence="3" key="1">
    <citation type="journal article" date="2014" name="Int. J. Syst. Evol. Microbiol.">
        <title>Complete genome sequence of Corynebacterium casei LMG S-19264T (=DSM 44701T), isolated from a smear-ripened cheese.</title>
        <authorList>
            <consortium name="US DOE Joint Genome Institute (JGI-PGF)"/>
            <person name="Walter F."/>
            <person name="Albersmeier A."/>
            <person name="Kalinowski J."/>
            <person name="Ruckert C."/>
        </authorList>
    </citation>
    <scope>NUCLEOTIDE SEQUENCE</scope>
    <source>
        <strain evidence="3">JCM 4122</strain>
    </source>
</reference>
<name>A0A919BKL6_STRFL</name>
<dbReference type="InterPro" id="IPR036291">
    <property type="entry name" value="NAD(P)-bd_dom_sf"/>
</dbReference>
<gene>
    <name evidence="3" type="ORF">GCM10017667_30550</name>
</gene>
<dbReference type="InterPro" id="IPR002347">
    <property type="entry name" value="SDR_fam"/>
</dbReference>
<dbReference type="PRINTS" id="PR00081">
    <property type="entry name" value="GDHRDH"/>
</dbReference>
<dbReference type="Gene3D" id="3.40.50.720">
    <property type="entry name" value="NAD(P)-binding Rossmann-like Domain"/>
    <property type="match status" value="1"/>
</dbReference>
<keyword evidence="4" id="KW-1185">Reference proteome</keyword>
<reference evidence="3" key="2">
    <citation type="submission" date="2020-09" db="EMBL/GenBank/DDBJ databases">
        <authorList>
            <person name="Sun Q."/>
            <person name="Ohkuma M."/>
        </authorList>
    </citation>
    <scope>NUCLEOTIDE SEQUENCE</scope>
    <source>
        <strain evidence="3">JCM 4122</strain>
    </source>
</reference>
<evidence type="ECO:0000313" key="4">
    <source>
        <dbReference type="Proteomes" id="UP000632849"/>
    </source>
</evidence>
<accession>A0A919BKL6</accession>
<dbReference type="PANTHER" id="PTHR42760:SF78">
    <property type="entry name" value="3-OXOACYL-[ACYL-CARRIER-PROTEIN] REDUCTASE [NADH]"/>
    <property type="match status" value="1"/>
</dbReference>
<dbReference type="PANTHER" id="PTHR42760">
    <property type="entry name" value="SHORT-CHAIN DEHYDROGENASES/REDUCTASES FAMILY MEMBER"/>
    <property type="match status" value="1"/>
</dbReference>
<evidence type="ECO:0000256" key="1">
    <source>
        <dbReference type="ARBA" id="ARBA00006484"/>
    </source>
</evidence>
<dbReference type="AlphaFoldDB" id="A0A919BKL6"/>
<proteinExistence type="inferred from homology"/>
<dbReference type="PRINTS" id="PR00080">
    <property type="entry name" value="SDRFAMILY"/>
</dbReference>
<dbReference type="EMBL" id="BNBE01000001">
    <property type="protein sequence ID" value="GHF97905.1"/>
    <property type="molecule type" value="Genomic_DNA"/>
</dbReference>
<dbReference type="Pfam" id="PF13561">
    <property type="entry name" value="adh_short_C2"/>
    <property type="match status" value="1"/>
</dbReference>
<keyword evidence="2" id="KW-0560">Oxidoreductase</keyword>
<comment type="similarity">
    <text evidence="1">Belongs to the short-chain dehydrogenases/reductases (SDR) family.</text>
</comment>
<comment type="caution">
    <text evidence="3">The sequence shown here is derived from an EMBL/GenBank/DDBJ whole genome shotgun (WGS) entry which is preliminary data.</text>
</comment>
<dbReference type="GO" id="GO:0016616">
    <property type="term" value="F:oxidoreductase activity, acting on the CH-OH group of donors, NAD or NADP as acceptor"/>
    <property type="evidence" value="ECO:0007669"/>
    <property type="project" value="TreeGrafter"/>
</dbReference>
<organism evidence="3 4">
    <name type="scientific">Streptomyces filamentosus</name>
    <name type="common">Streptomyces roseosporus</name>
    <dbReference type="NCBI Taxonomy" id="67294"/>
    <lineage>
        <taxon>Bacteria</taxon>
        <taxon>Bacillati</taxon>
        <taxon>Actinomycetota</taxon>
        <taxon>Actinomycetes</taxon>
        <taxon>Kitasatosporales</taxon>
        <taxon>Streptomycetaceae</taxon>
        <taxon>Streptomyces</taxon>
    </lineage>
</organism>
<evidence type="ECO:0000313" key="3">
    <source>
        <dbReference type="EMBL" id="GHF97905.1"/>
    </source>
</evidence>
<evidence type="ECO:0000256" key="2">
    <source>
        <dbReference type="ARBA" id="ARBA00023002"/>
    </source>
</evidence>
<dbReference type="FunFam" id="3.40.50.720:FF:000084">
    <property type="entry name" value="Short-chain dehydrogenase reductase"/>
    <property type="match status" value="1"/>
</dbReference>
<dbReference type="RefSeq" id="WP_190041751.1">
    <property type="nucleotide sequence ID" value="NZ_BNBE01000001.1"/>
</dbReference>
<dbReference type="CDD" id="cd05233">
    <property type="entry name" value="SDR_c"/>
    <property type="match status" value="1"/>
</dbReference>
<sequence length="253" mass="26182">MDLTKRFEGRTALITGAGSGIGAATARRLAAEGARVLVTDVDEESARTVAADLPNATAHRLDVTDRQSVDEVIGGLPALHVLVNNAFVPFVDDPDDNWRRQLHGTLLGAVHCSRAALPHLAATGGAVVTIGSVNAEADFGDHAYSAAKAALGSYTRTLAGEAAPHGVRVNQINPGTIATPSWAGREQALAALGARAYPLGRVGTPDDIAAAVAFLASPDAAWITGTTLRVDGGLMAVNRHFREILDEAEAEDA</sequence>
<protein>
    <submittedName>
        <fullName evidence="3">Oxidoreductase</fullName>
    </submittedName>
</protein>
<dbReference type="SUPFAM" id="SSF51735">
    <property type="entry name" value="NAD(P)-binding Rossmann-fold domains"/>
    <property type="match status" value="1"/>
</dbReference>